<dbReference type="Gene3D" id="3.40.50.1110">
    <property type="entry name" value="SGNH hydrolase"/>
    <property type="match status" value="1"/>
</dbReference>
<dbReference type="AlphaFoldDB" id="A0A5B0V7Q5"/>
<dbReference type="Proteomes" id="UP000323161">
    <property type="component" value="Unassembled WGS sequence"/>
</dbReference>
<feature type="domain" description="SGNH hydrolase-type esterase" evidence="1">
    <location>
        <begin position="52"/>
        <end position="225"/>
    </location>
</feature>
<keyword evidence="3" id="KW-1185">Reference proteome</keyword>
<accession>A0A5B0V7Q5</accession>
<dbReference type="RefSeq" id="WP_149601786.1">
    <property type="nucleotide sequence ID" value="NZ_VTUU01000016.1"/>
</dbReference>
<dbReference type="Pfam" id="PF13472">
    <property type="entry name" value="Lipase_GDSL_2"/>
    <property type="match status" value="1"/>
</dbReference>
<evidence type="ECO:0000259" key="1">
    <source>
        <dbReference type="Pfam" id="PF13472"/>
    </source>
</evidence>
<dbReference type="InterPro" id="IPR036514">
    <property type="entry name" value="SGNH_hydro_sf"/>
</dbReference>
<dbReference type="PANTHER" id="PTHR30383">
    <property type="entry name" value="THIOESTERASE 1/PROTEASE 1/LYSOPHOSPHOLIPASE L1"/>
    <property type="match status" value="1"/>
</dbReference>
<keyword evidence="2" id="KW-0378">Hydrolase</keyword>
<dbReference type="InterPro" id="IPR051532">
    <property type="entry name" value="Ester_Hydrolysis_Enzymes"/>
</dbReference>
<name>A0A5B0V7Q5_9GAMM</name>
<reference evidence="2 3" key="1">
    <citation type="submission" date="2019-08" db="EMBL/GenBank/DDBJ databases">
        <title>Marinobacter ZYF650 sp. nov., a marine bacterium isolated from seawater of the Mariana trench.</title>
        <authorList>
            <person name="Ahmad W."/>
        </authorList>
    </citation>
    <scope>NUCLEOTIDE SEQUENCE [LARGE SCALE GENOMIC DNA]</scope>
    <source>
        <strain evidence="2 3">ZYF650</strain>
    </source>
</reference>
<protein>
    <submittedName>
        <fullName evidence="2">SGNH/GDSL hydrolase family protein</fullName>
    </submittedName>
</protein>
<evidence type="ECO:0000313" key="2">
    <source>
        <dbReference type="EMBL" id="KAA1170567.1"/>
    </source>
</evidence>
<dbReference type="PANTHER" id="PTHR30383:SF5">
    <property type="entry name" value="SGNH HYDROLASE-TYPE ESTERASE DOMAIN-CONTAINING PROTEIN"/>
    <property type="match status" value="1"/>
</dbReference>
<dbReference type="CDD" id="cd01836">
    <property type="entry name" value="FeeA_FeeB_like"/>
    <property type="match status" value="1"/>
</dbReference>
<dbReference type="SUPFAM" id="SSF52266">
    <property type="entry name" value="SGNH hydrolase"/>
    <property type="match status" value="1"/>
</dbReference>
<evidence type="ECO:0000313" key="3">
    <source>
        <dbReference type="Proteomes" id="UP000323161"/>
    </source>
</evidence>
<dbReference type="EMBL" id="VTUU01000016">
    <property type="protein sequence ID" value="KAA1170567.1"/>
    <property type="molecule type" value="Genomic_DNA"/>
</dbReference>
<comment type="caution">
    <text evidence="2">The sequence shown here is derived from an EMBL/GenBank/DDBJ whole genome shotgun (WGS) entry which is preliminary data.</text>
</comment>
<organism evidence="2 3">
    <name type="scientific">Marinobacter salinexigens</name>
    <dbReference type="NCBI Taxonomy" id="2919747"/>
    <lineage>
        <taxon>Bacteria</taxon>
        <taxon>Pseudomonadati</taxon>
        <taxon>Pseudomonadota</taxon>
        <taxon>Gammaproteobacteria</taxon>
        <taxon>Pseudomonadales</taxon>
        <taxon>Marinobacteraceae</taxon>
        <taxon>Marinobacter</taxon>
    </lineage>
</organism>
<proteinExistence type="predicted"/>
<dbReference type="InterPro" id="IPR013830">
    <property type="entry name" value="SGNH_hydro"/>
</dbReference>
<gene>
    <name evidence="2" type="ORF">FWJ25_18710</name>
</gene>
<dbReference type="GO" id="GO:0004622">
    <property type="term" value="F:phosphatidylcholine lysophospholipase activity"/>
    <property type="evidence" value="ECO:0007669"/>
    <property type="project" value="TreeGrafter"/>
</dbReference>
<sequence length="237" mass="26530">MHIPFWLTTVALLPLLLYQGKRTRRVTPRLAEAGGDTHGQYGEGEPDLRILVIGESTAAGVGIERHDQGLASQLARLLHQRTGQVVSWHTYGVNGIRLTQLNRNLLQVPLPAADLVLLSMGVNDTTGFTRRSRFQQQLLTLRATLAERYPRPVQLLSVPPMHRFTALPAPLRQVMGWRARQLDHILRRTARERPESFTYLDYPAVVDPTLLARDGYHPSAKGYQAIAQALVGKLPQT</sequence>